<dbReference type="Proteomes" id="UP000681722">
    <property type="component" value="Unassembled WGS sequence"/>
</dbReference>
<feature type="non-terminal residue" evidence="1">
    <location>
        <position position="1"/>
    </location>
</feature>
<comment type="caution">
    <text evidence="1">The sequence shown here is derived from an EMBL/GenBank/DDBJ whole genome shotgun (WGS) entry which is preliminary data.</text>
</comment>
<reference evidence="1" key="1">
    <citation type="submission" date="2021-02" db="EMBL/GenBank/DDBJ databases">
        <authorList>
            <person name="Nowell W R."/>
        </authorList>
    </citation>
    <scope>NUCLEOTIDE SEQUENCE</scope>
</reference>
<keyword evidence="3" id="KW-1185">Reference proteome</keyword>
<proteinExistence type="predicted"/>
<evidence type="ECO:0000313" key="3">
    <source>
        <dbReference type="Proteomes" id="UP000663829"/>
    </source>
</evidence>
<sequence length="88" mass="10177">RLAESLKNSMTDLIVPNMLRMWDNEQESTRARLSACELQCMYSASTHDCLIMAWHPLRMPAMLGAPSYACPEKFEHDKEVNIRYSNRA</sequence>
<organism evidence="1 3">
    <name type="scientific">Didymodactylos carnosus</name>
    <dbReference type="NCBI Taxonomy" id="1234261"/>
    <lineage>
        <taxon>Eukaryota</taxon>
        <taxon>Metazoa</taxon>
        <taxon>Spiralia</taxon>
        <taxon>Gnathifera</taxon>
        <taxon>Rotifera</taxon>
        <taxon>Eurotatoria</taxon>
        <taxon>Bdelloidea</taxon>
        <taxon>Philodinida</taxon>
        <taxon>Philodinidae</taxon>
        <taxon>Didymodactylos</taxon>
    </lineage>
</organism>
<accession>A0A816BC60</accession>
<name>A0A816BC60_9BILA</name>
<evidence type="ECO:0000313" key="2">
    <source>
        <dbReference type="EMBL" id="CAF4489733.1"/>
    </source>
</evidence>
<evidence type="ECO:0000313" key="1">
    <source>
        <dbReference type="EMBL" id="CAF1608374.1"/>
    </source>
</evidence>
<protein>
    <submittedName>
        <fullName evidence="1">Uncharacterized protein</fullName>
    </submittedName>
</protein>
<dbReference type="EMBL" id="CAJNOQ010037427">
    <property type="protein sequence ID" value="CAF1608374.1"/>
    <property type="molecule type" value="Genomic_DNA"/>
</dbReference>
<dbReference type="EMBL" id="CAJOBC010104080">
    <property type="protein sequence ID" value="CAF4489733.1"/>
    <property type="molecule type" value="Genomic_DNA"/>
</dbReference>
<gene>
    <name evidence="1" type="ORF">GPM918_LOCUS42913</name>
    <name evidence="2" type="ORF">SRO942_LOCUS44267</name>
</gene>
<dbReference type="Proteomes" id="UP000663829">
    <property type="component" value="Unassembled WGS sequence"/>
</dbReference>
<dbReference type="AlphaFoldDB" id="A0A816BC60"/>